<gene>
    <name evidence="5" type="ORF">DV711_02220</name>
</gene>
<keyword evidence="4" id="KW-0460">Magnesium</keyword>
<dbReference type="SFLD" id="SFLDG01129">
    <property type="entry name" value="C1.5:_HAD__Beta-PGM__Phosphata"/>
    <property type="match status" value="1"/>
</dbReference>
<protein>
    <submittedName>
        <fullName evidence="5">HAD family phosphatase</fullName>
    </submittedName>
</protein>
<comment type="similarity">
    <text evidence="2">Belongs to the HAD-like hydrolase superfamily. CbbY/CbbZ/Gph/YieH family.</text>
</comment>
<dbReference type="InterPro" id="IPR051600">
    <property type="entry name" value="Beta-PGM-like"/>
</dbReference>
<dbReference type="InterPro" id="IPR036412">
    <property type="entry name" value="HAD-like_sf"/>
</dbReference>
<dbReference type="PANTHER" id="PTHR46193">
    <property type="entry name" value="6-PHOSPHOGLUCONATE PHOSPHATASE"/>
    <property type="match status" value="1"/>
</dbReference>
<dbReference type="InterPro" id="IPR023214">
    <property type="entry name" value="HAD_sf"/>
</dbReference>
<evidence type="ECO:0000256" key="3">
    <source>
        <dbReference type="ARBA" id="ARBA00022723"/>
    </source>
</evidence>
<dbReference type="CDD" id="cd07505">
    <property type="entry name" value="HAD_BPGM-like"/>
    <property type="match status" value="1"/>
</dbReference>
<dbReference type="NCBIfam" id="TIGR01509">
    <property type="entry name" value="HAD-SF-IA-v3"/>
    <property type="match status" value="1"/>
</dbReference>
<accession>A0A369WV47</accession>
<dbReference type="SFLD" id="SFLDG01135">
    <property type="entry name" value="C1.5.6:_HAD__Beta-PGM__Phospha"/>
    <property type="match status" value="1"/>
</dbReference>
<proteinExistence type="inferred from homology"/>
<keyword evidence="6" id="KW-1185">Reference proteome</keyword>
<dbReference type="InterPro" id="IPR023198">
    <property type="entry name" value="PGP-like_dom2"/>
</dbReference>
<dbReference type="SFLD" id="SFLDS00003">
    <property type="entry name" value="Haloacid_Dehalogenase"/>
    <property type="match status" value="1"/>
</dbReference>
<comment type="cofactor">
    <cofactor evidence="1">
        <name>Mg(2+)</name>
        <dbReference type="ChEBI" id="CHEBI:18420"/>
    </cofactor>
</comment>
<dbReference type="SUPFAM" id="SSF56784">
    <property type="entry name" value="HAD-like"/>
    <property type="match status" value="1"/>
</dbReference>
<sequence length="224" mass="24891">MALNAVLFDFDGTLVDSEPLHFRVWQQLLSTHSIEFSEQDYKQLLLGVPSHQSTRLLIDRFQLDLSAKELQQQRAAILHARLSESSPPLMPYAQQTLVRLKQQGLALALVSASGRREIDRVLDAHAFADVFDTLITGDDIDRAKPNPDCYLAALKRLDLTPMDSIAVEDTRTGIQAARAANLPCLAVRNGYTPEHQLAQATRTFAHLGEACDWIVSKVCPGTYP</sequence>
<dbReference type="OrthoDB" id="9782449at2"/>
<dbReference type="GO" id="GO:0003824">
    <property type="term" value="F:catalytic activity"/>
    <property type="evidence" value="ECO:0007669"/>
    <property type="project" value="UniProtKB-ARBA"/>
</dbReference>
<dbReference type="InterPro" id="IPR041492">
    <property type="entry name" value="HAD_2"/>
</dbReference>
<dbReference type="Pfam" id="PF13419">
    <property type="entry name" value="HAD_2"/>
    <property type="match status" value="1"/>
</dbReference>
<comment type="caution">
    <text evidence="5">The sequence shown here is derived from an EMBL/GenBank/DDBJ whole genome shotgun (WGS) entry which is preliminary data.</text>
</comment>
<evidence type="ECO:0000256" key="2">
    <source>
        <dbReference type="ARBA" id="ARBA00006171"/>
    </source>
</evidence>
<dbReference type="GO" id="GO:0046872">
    <property type="term" value="F:metal ion binding"/>
    <property type="evidence" value="ECO:0007669"/>
    <property type="project" value="UniProtKB-KW"/>
</dbReference>
<name>A0A369WV47_9GAMM</name>
<dbReference type="InterPro" id="IPR006439">
    <property type="entry name" value="HAD-SF_hydro_IA"/>
</dbReference>
<dbReference type="Gene3D" id="3.40.50.1000">
    <property type="entry name" value="HAD superfamily/HAD-like"/>
    <property type="match status" value="1"/>
</dbReference>
<dbReference type="PRINTS" id="PR00413">
    <property type="entry name" value="HADHALOGNASE"/>
</dbReference>
<dbReference type="RefSeq" id="WP_114694011.1">
    <property type="nucleotide sequence ID" value="NZ_QQOH01000001.1"/>
</dbReference>
<dbReference type="PANTHER" id="PTHR46193:SF21">
    <property type="entry name" value="SLL1138 PROTEIN"/>
    <property type="match status" value="1"/>
</dbReference>
<evidence type="ECO:0000256" key="1">
    <source>
        <dbReference type="ARBA" id="ARBA00001946"/>
    </source>
</evidence>
<reference evidence="5 6" key="1">
    <citation type="submission" date="2018-07" db="EMBL/GenBank/DDBJ databases">
        <title>Motiliproteus coralliicola sp. nov., a bacterium isolated from Coral.</title>
        <authorList>
            <person name="Wang G."/>
        </authorList>
    </citation>
    <scope>NUCLEOTIDE SEQUENCE [LARGE SCALE GENOMIC DNA]</scope>
    <source>
        <strain evidence="5 6">C34</strain>
    </source>
</reference>
<keyword evidence="3" id="KW-0479">Metal-binding</keyword>
<evidence type="ECO:0000313" key="5">
    <source>
        <dbReference type="EMBL" id="RDE24424.1"/>
    </source>
</evidence>
<evidence type="ECO:0000256" key="4">
    <source>
        <dbReference type="ARBA" id="ARBA00022842"/>
    </source>
</evidence>
<organism evidence="5 6">
    <name type="scientific">Motiliproteus coralliicola</name>
    <dbReference type="NCBI Taxonomy" id="2283196"/>
    <lineage>
        <taxon>Bacteria</taxon>
        <taxon>Pseudomonadati</taxon>
        <taxon>Pseudomonadota</taxon>
        <taxon>Gammaproteobacteria</taxon>
        <taxon>Oceanospirillales</taxon>
        <taxon>Oceanospirillaceae</taxon>
        <taxon>Motiliproteus</taxon>
    </lineage>
</organism>
<dbReference type="EMBL" id="QQOH01000001">
    <property type="protein sequence ID" value="RDE24424.1"/>
    <property type="molecule type" value="Genomic_DNA"/>
</dbReference>
<evidence type="ECO:0000313" key="6">
    <source>
        <dbReference type="Proteomes" id="UP000253769"/>
    </source>
</evidence>
<dbReference type="AlphaFoldDB" id="A0A369WV47"/>
<dbReference type="Gene3D" id="1.10.150.240">
    <property type="entry name" value="Putative phosphatase, domain 2"/>
    <property type="match status" value="1"/>
</dbReference>
<dbReference type="Proteomes" id="UP000253769">
    <property type="component" value="Unassembled WGS sequence"/>
</dbReference>